<dbReference type="Gramene" id="TraesCS5B02G289500.1">
    <property type="protein sequence ID" value="TraesCS5B02G289500.1"/>
    <property type="gene ID" value="TraesCS5B02G289500"/>
</dbReference>
<dbReference type="Gramene" id="TraesJAG5B03G02923090.1">
    <property type="protein sequence ID" value="TraesJAG5B03G02923090.1"/>
    <property type="gene ID" value="TraesJAG5B03G02923090"/>
</dbReference>
<protein>
    <submittedName>
        <fullName evidence="2">Uncharacterized protein</fullName>
    </submittedName>
</protein>
<dbReference type="Gramene" id="TraesRN5B0100757500.1">
    <property type="protein sequence ID" value="TraesRN5B0100757500.1"/>
    <property type="gene ID" value="TraesRN5B0100757500"/>
</dbReference>
<evidence type="ECO:0000313" key="3">
    <source>
        <dbReference type="Proteomes" id="UP000019116"/>
    </source>
</evidence>
<dbReference type="OMA" id="ISWATEW"/>
<proteinExistence type="predicted"/>
<dbReference type="STRING" id="4565.A0A3B6LPR0"/>
<dbReference type="Proteomes" id="UP000019116">
    <property type="component" value="Chromosome 5B"/>
</dbReference>
<accession>A0A3B6LPR0</accession>
<dbReference type="Gramene" id="TraesLAC5B03G02879770.1">
    <property type="protein sequence ID" value="TraesLAC5B03G02879770.1"/>
    <property type="gene ID" value="TraesLAC5B03G02879770"/>
</dbReference>
<dbReference type="AlphaFoldDB" id="A0A3B6LPR0"/>
<sequence>MEQIYREVFEKVSSSIVIVRQVPSGQYCIGSVLSSAPDPSTTVIVTSSPLAGQKDRVFVRFNDNTEVEAKRLASEDRFTLLEVVHYRANCSVEFSEIDVNEPSEAIILTPNSTSSLSHVPGFVIQPSCAARDSKMKRIGGSEKYFLVSCHFRGLINFGFGRIHNQLMSAPVFDLNGKVIGLLTSQCGMYKNKVDVKIGLLATHARKIIDDLLKESEKQKELARRSEESKKHEKGAETKSSAGKSKKRRLMKGGKSVF</sequence>
<dbReference type="Gramene" id="TraesCAD_scaffold_018811_01G000100.1">
    <property type="protein sequence ID" value="TraesCAD_scaffold_018811_01G000100.1"/>
    <property type="gene ID" value="TraesCAD_scaffold_018811_01G000100"/>
</dbReference>
<dbReference type="InterPro" id="IPR009003">
    <property type="entry name" value="Peptidase_S1_PA"/>
</dbReference>
<dbReference type="Gramene" id="TraesNOR5B03G02952160.1">
    <property type="protein sequence ID" value="TraesNOR5B03G02952160.1"/>
    <property type="gene ID" value="TraesNOR5B03G02952160"/>
</dbReference>
<dbReference type="Gramene" id="TraesWEE_scaffold_051641_01G000100.1">
    <property type="protein sequence ID" value="TraesWEE_scaffold_051641_01G000100.1"/>
    <property type="gene ID" value="TraesWEE_scaffold_051641_01G000100"/>
</dbReference>
<reference evidence="2" key="2">
    <citation type="submission" date="2018-10" db="UniProtKB">
        <authorList>
            <consortium name="EnsemblPlants"/>
        </authorList>
    </citation>
    <scope>IDENTIFICATION</scope>
</reference>
<dbReference type="Gramene" id="TraesCS5B03G0749100.1">
    <property type="protein sequence ID" value="TraesCS5B03G0749100.1.CDS"/>
    <property type="gene ID" value="TraesCS5B03G0749100"/>
</dbReference>
<dbReference type="Gramene" id="TraesJUL5B03G02946670.1">
    <property type="protein sequence ID" value="TraesJUL5B03G02946670.1"/>
    <property type="gene ID" value="TraesJUL5B03G02946670"/>
</dbReference>
<reference evidence="2" key="1">
    <citation type="submission" date="2018-08" db="EMBL/GenBank/DDBJ databases">
        <authorList>
            <person name="Rossello M."/>
        </authorList>
    </citation>
    <scope>NUCLEOTIDE SEQUENCE [LARGE SCALE GENOMIC DNA]</scope>
    <source>
        <strain evidence="2">cv. Chinese Spring</strain>
    </source>
</reference>
<organism evidence="2">
    <name type="scientific">Triticum aestivum</name>
    <name type="common">Wheat</name>
    <dbReference type="NCBI Taxonomy" id="4565"/>
    <lineage>
        <taxon>Eukaryota</taxon>
        <taxon>Viridiplantae</taxon>
        <taxon>Streptophyta</taxon>
        <taxon>Embryophyta</taxon>
        <taxon>Tracheophyta</taxon>
        <taxon>Spermatophyta</taxon>
        <taxon>Magnoliopsida</taxon>
        <taxon>Liliopsida</taxon>
        <taxon>Poales</taxon>
        <taxon>Poaceae</taxon>
        <taxon>BOP clade</taxon>
        <taxon>Pooideae</taxon>
        <taxon>Triticodae</taxon>
        <taxon>Triticeae</taxon>
        <taxon>Triticinae</taxon>
        <taxon>Triticum</taxon>
    </lineage>
</organism>
<evidence type="ECO:0000256" key="1">
    <source>
        <dbReference type="SAM" id="MobiDB-lite"/>
    </source>
</evidence>
<feature type="region of interest" description="Disordered" evidence="1">
    <location>
        <begin position="218"/>
        <end position="257"/>
    </location>
</feature>
<feature type="compositionally biased region" description="Basic and acidic residues" evidence="1">
    <location>
        <begin position="218"/>
        <end position="236"/>
    </location>
</feature>
<dbReference type="Gramene" id="TraesROB_scaffold_041078_01G000100.1">
    <property type="protein sequence ID" value="TraesROB_scaffold_041078_01G000100.1"/>
    <property type="gene ID" value="TraesROB_scaffold_041078_01G000100"/>
</dbReference>
<name>A0A3B6LPR0_WHEAT</name>
<dbReference type="Gramene" id="TraesCLE_scaffold_025149_01G000100.1">
    <property type="protein sequence ID" value="TraesCLE_scaffold_025149_01G000100.1"/>
    <property type="gene ID" value="TraesCLE_scaffold_025149_01G000100"/>
</dbReference>
<dbReference type="Gramene" id="TraesLDM5B03G02927850.1">
    <property type="protein sequence ID" value="TraesLDM5B03G02927850.1"/>
    <property type="gene ID" value="TraesLDM5B03G02927850"/>
</dbReference>
<evidence type="ECO:0000313" key="2">
    <source>
        <dbReference type="EnsemblPlants" id="TraesCS5B02G289500.1"/>
    </source>
</evidence>
<dbReference type="Gramene" id="TraesMAC5B03G02925050.1">
    <property type="protein sequence ID" value="TraesMAC5B03G02925050.1"/>
    <property type="gene ID" value="TraesMAC5B03G02925050"/>
</dbReference>
<dbReference type="EnsemblPlants" id="TraesCS5B02G289500.1">
    <property type="protein sequence ID" value="TraesCS5B02G289500.1"/>
    <property type="gene ID" value="TraesCS5B02G289500"/>
</dbReference>
<dbReference type="SMR" id="A0A3B6LPR0"/>
<keyword evidence="3" id="KW-1185">Reference proteome</keyword>
<dbReference type="Gramene" id="TraesSTA5B03G02917300.1">
    <property type="protein sequence ID" value="TraesSTA5B03G02917300.1"/>
    <property type="gene ID" value="TraesSTA5B03G02917300"/>
</dbReference>
<dbReference type="Gramene" id="TraesARI7B03G04246270.1">
    <property type="protein sequence ID" value="TraesARI7B03G04246270.1"/>
    <property type="gene ID" value="TraesARI7B03G04246270"/>
</dbReference>
<dbReference type="Gramene" id="TraesSYM7B03G04094440.1">
    <property type="protein sequence ID" value="TraesSYM7B03G04094440.1"/>
    <property type="gene ID" value="TraesSYM7B03G04094440"/>
</dbReference>
<dbReference type="SUPFAM" id="SSF50494">
    <property type="entry name" value="Trypsin-like serine proteases"/>
    <property type="match status" value="1"/>
</dbReference>